<protein>
    <submittedName>
        <fullName evidence="2">Uncharacterized protein</fullName>
    </submittedName>
</protein>
<dbReference type="RefSeq" id="XP_041558480.1">
    <property type="nucleotide sequence ID" value="XM_041706057.1"/>
</dbReference>
<dbReference type="AlphaFoldDB" id="A0A7R7XRM2"/>
<feature type="region of interest" description="Disordered" evidence="1">
    <location>
        <begin position="119"/>
        <end position="139"/>
    </location>
</feature>
<accession>A0A7R7XRM2</accession>
<name>A0A7R7XRM2_9EURO</name>
<evidence type="ECO:0000313" key="3">
    <source>
        <dbReference type="Proteomes" id="UP000654913"/>
    </source>
</evidence>
<keyword evidence="3" id="KW-1185">Reference proteome</keyword>
<reference evidence="2" key="2">
    <citation type="submission" date="2021-02" db="EMBL/GenBank/DDBJ databases">
        <title>Aspergillus puulaauensis MK2 genome sequence.</title>
        <authorList>
            <person name="Futagami T."/>
            <person name="Mori K."/>
            <person name="Kadooka C."/>
            <person name="Tanaka T."/>
        </authorList>
    </citation>
    <scope>NUCLEOTIDE SEQUENCE</scope>
    <source>
        <strain evidence="2">MK2</strain>
    </source>
</reference>
<reference evidence="2" key="1">
    <citation type="submission" date="2021-01" db="EMBL/GenBank/DDBJ databases">
        <authorList>
            <consortium name="Aspergillus puulaauensis MK2 genome sequencing consortium"/>
            <person name="Kazuki M."/>
            <person name="Futagami T."/>
        </authorList>
    </citation>
    <scope>NUCLEOTIDE SEQUENCE</scope>
    <source>
        <strain evidence="2">MK2</strain>
    </source>
</reference>
<gene>
    <name evidence="2" type="ORF">APUU_50997A</name>
</gene>
<organism evidence="2 3">
    <name type="scientific">Aspergillus puulaauensis</name>
    <dbReference type="NCBI Taxonomy" id="1220207"/>
    <lineage>
        <taxon>Eukaryota</taxon>
        <taxon>Fungi</taxon>
        <taxon>Dikarya</taxon>
        <taxon>Ascomycota</taxon>
        <taxon>Pezizomycotina</taxon>
        <taxon>Eurotiomycetes</taxon>
        <taxon>Eurotiomycetidae</taxon>
        <taxon>Eurotiales</taxon>
        <taxon>Aspergillaceae</taxon>
        <taxon>Aspergillus</taxon>
    </lineage>
</organism>
<evidence type="ECO:0000313" key="2">
    <source>
        <dbReference type="EMBL" id="BCS26286.1"/>
    </source>
</evidence>
<proteinExistence type="predicted"/>
<dbReference type="Proteomes" id="UP000654913">
    <property type="component" value="Chromosome 5"/>
</dbReference>
<dbReference type="EMBL" id="AP024447">
    <property type="protein sequence ID" value="BCS26286.1"/>
    <property type="molecule type" value="Genomic_DNA"/>
</dbReference>
<feature type="region of interest" description="Disordered" evidence="1">
    <location>
        <begin position="168"/>
        <end position="220"/>
    </location>
</feature>
<evidence type="ECO:0000256" key="1">
    <source>
        <dbReference type="SAM" id="MobiDB-lite"/>
    </source>
</evidence>
<dbReference type="KEGG" id="apuu:APUU_50997A"/>
<dbReference type="GeneID" id="64976291"/>
<sequence length="220" mass="23684">MEIKRKIGKELGHASVVTVRSHLPSIFVFSDPQSIFILFFISSPGSFCHTHCRCFFLLHLSTALLRRCCGAVTEPSSPVELSRTSSTLQSASFSKESLSALFNIASVFFQSRKTKLPTLPPPVSNYPPAKPSRCAPNTSTSTIAAVPTQKEMSSTAPNEAHLALGCASKSADERATTAPNTAANRRDSLQKQSPGFKGDRSVIFPTNGLDIGVAERRASQ</sequence>
<feature type="compositionally biased region" description="Pro residues" evidence="1">
    <location>
        <begin position="119"/>
        <end position="130"/>
    </location>
</feature>